<dbReference type="CDD" id="cd08533">
    <property type="entry name" value="SAM_PNT-ETS-1_2"/>
    <property type="match status" value="1"/>
</dbReference>
<organism evidence="6">
    <name type="scientific">Menopon gallinae</name>
    <name type="common">poultry shaft louse</name>
    <dbReference type="NCBI Taxonomy" id="328185"/>
    <lineage>
        <taxon>Eukaryota</taxon>
        <taxon>Metazoa</taxon>
        <taxon>Ecdysozoa</taxon>
        <taxon>Arthropoda</taxon>
        <taxon>Hexapoda</taxon>
        <taxon>Insecta</taxon>
        <taxon>Pterygota</taxon>
        <taxon>Neoptera</taxon>
        <taxon>Paraneoptera</taxon>
        <taxon>Psocodea</taxon>
        <taxon>Troctomorpha</taxon>
        <taxon>Phthiraptera</taxon>
        <taxon>Amblycera</taxon>
        <taxon>Menoponidae</taxon>
        <taxon>Menopon</taxon>
    </lineage>
</organism>
<gene>
    <name evidence="6" type="ORF">PYX00_007421</name>
</gene>
<keyword evidence="4" id="KW-0472">Membrane</keyword>
<dbReference type="PROSITE" id="PS51433">
    <property type="entry name" value="PNT"/>
    <property type="match status" value="1"/>
</dbReference>
<evidence type="ECO:0000256" key="3">
    <source>
        <dbReference type="SAM" id="MobiDB-lite"/>
    </source>
</evidence>
<comment type="similarity">
    <text evidence="1">Belongs to the ETS family.</text>
</comment>
<evidence type="ECO:0000259" key="5">
    <source>
        <dbReference type="PROSITE" id="PS51433"/>
    </source>
</evidence>
<feature type="transmembrane region" description="Helical" evidence="4">
    <location>
        <begin position="160"/>
        <end position="186"/>
    </location>
</feature>
<dbReference type="Gene3D" id="1.10.150.50">
    <property type="entry name" value="Transcription Factor, Ets-1"/>
    <property type="match status" value="1"/>
</dbReference>
<dbReference type="InterPro" id="IPR013761">
    <property type="entry name" value="SAM/pointed_sf"/>
</dbReference>
<keyword evidence="4" id="KW-1133">Transmembrane helix</keyword>
<keyword evidence="2" id="KW-0238">DNA-binding</keyword>
<dbReference type="InterPro" id="IPR003118">
    <property type="entry name" value="Pointed_dom"/>
</dbReference>
<dbReference type="SUPFAM" id="SSF47769">
    <property type="entry name" value="SAM/Pointed domain"/>
    <property type="match status" value="1"/>
</dbReference>
<evidence type="ECO:0000256" key="2">
    <source>
        <dbReference type="ARBA" id="ARBA00023125"/>
    </source>
</evidence>
<comment type="caution">
    <text evidence="6">The sequence shown here is derived from an EMBL/GenBank/DDBJ whole genome shotgun (WGS) entry which is preliminary data.</text>
</comment>
<sequence length="218" mass="25024">MTEALKASFASWEKEQQKLNIVKDPRQWTETQVAHWLCWAIREFSLEGIPIQQFYMKGKDICAMGKENFLARAPPFTGDILWEHLEILQKEVERDRDKTTIANSAVPGNLYEPVCVPDLNELLGSYHSSEEKSHRTPSAATHQTSHQPQQYHMSDGESDFFYIFFLLPILRGSSPVSVGIAKVMVLSAKMVSGHHVQTILFPIYFMVIFFIFFSPLRN</sequence>
<dbReference type="AlphaFoldDB" id="A0AAW2HJ17"/>
<keyword evidence="4" id="KW-0812">Transmembrane</keyword>
<evidence type="ECO:0000313" key="6">
    <source>
        <dbReference type="EMBL" id="KAL0269813.1"/>
    </source>
</evidence>
<dbReference type="FunFam" id="1.10.150.50:FF:000014">
    <property type="entry name" value="Protein c-ets-1 isoform 1"/>
    <property type="match status" value="1"/>
</dbReference>
<dbReference type="SMART" id="SM00251">
    <property type="entry name" value="SAM_PNT"/>
    <property type="match status" value="1"/>
</dbReference>
<feature type="transmembrane region" description="Helical" evidence="4">
    <location>
        <begin position="198"/>
        <end position="216"/>
    </location>
</feature>
<feature type="domain" description="PNT" evidence="5">
    <location>
        <begin position="7"/>
        <end position="92"/>
    </location>
</feature>
<accession>A0AAW2HJ17</accession>
<dbReference type="EMBL" id="JARGDH010000004">
    <property type="protein sequence ID" value="KAL0269813.1"/>
    <property type="molecule type" value="Genomic_DNA"/>
</dbReference>
<dbReference type="GO" id="GO:0043565">
    <property type="term" value="F:sequence-specific DNA binding"/>
    <property type="evidence" value="ECO:0007669"/>
    <property type="project" value="InterPro"/>
</dbReference>
<reference evidence="6" key="1">
    <citation type="journal article" date="2024" name="Gigascience">
        <title>Chromosome-level genome of the poultry shaft louse Menopon gallinae provides insight into the host-switching and adaptive evolution of parasitic lice.</title>
        <authorList>
            <person name="Xu Y."/>
            <person name="Ma L."/>
            <person name="Liu S."/>
            <person name="Liang Y."/>
            <person name="Liu Q."/>
            <person name="He Z."/>
            <person name="Tian L."/>
            <person name="Duan Y."/>
            <person name="Cai W."/>
            <person name="Li H."/>
            <person name="Song F."/>
        </authorList>
    </citation>
    <scope>NUCLEOTIDE SEQUENCE</scope>
    <source>
        <strain evidence="6">Cailab_2023a</strain>
    </source>
</reference>
<dbReference type="Pfam" id="PF02198">
    <property type="entry name" value="SAM_PNT"/>
    <property type="match status" value="1"/>
</dbReference>
<feature type="compositionally biased region" description="Polar residues" evidence="3">
    <location>
        <begin position="136"/>
        <end position="151"/>
    </location>
</feature>
<feature type="region of interest" description="Disordered" evidence="3">
    <location>
        <begin position="132"/>
        <end position="151"/>
    </location>
</feature>
<proteinExistence type="inferred from homology"/>
<protein>
    <recommendedName>
        <fullName evidence="5">PNT domain-containing protein</fullName>
    </recommendedName>
</protein>
<evidence type="ECO:0000256" key="4">
    <source>
        <dbReference type="SAM" id="Phobius"/>
    </source>
</evidence>
<evidence type="ECO:0000256" key="1">
    <source>
        <dbReference type="ARBA" id="ARBA00005562"/>
    </source>
</evidence>
<name>A0AAW2HJ17_9NEOP</name>